<feature type="non-terminal residue" evidence="4">
    <location>
        <position position="1"/>
    </location>
</feature>
<dbReference type="InParanoid" id="A0A136IRI7"/>
<dbReference type="AlphaFoldDB" id="A0A136IRI7"/>
<dbReference type="Proteomes" id="UP000070501">
    <property type="component" value="Unassembled WGS sequence"/>
</dbReference>
<dbReference type="PANTHER" id="PTHR11638">
    <property type="entry name" value="ATP-DEPENDENT CLP PROTEASE"/>
    <property type="match status" value="1"/>
</dbReference>
<protein>
    <submittedName>
        <fullName evidence="4">p-loop containing nucleoside triphosphate hydrolase protein</fullName>
    </submittedName>
</protein>
<dbReference type="STRING" id="196109.A0A136IRI7"/>
<evidence type="ECO:0000259" key="3">
    <source>
        <dbReference type="Pfam" id="PF07724"/>
    </source>
</evidence>
<accession>A0A136IRI7</accession>
<keyword evidence="2" id="KW-0067">ATP-binding</keyword>
<dbReference type="InterPro" id="IPR003959">
    <property type="entry name" value="ATPase_AAA_core"/>
</dbReference>
<dbReference type="Pfam" id="PF07724">
    <property type="entry name" value="AAA_2"/>
    <property type="match status" value="1"/>
</dbReference>
<dbReference type="InterPro" id="IPR001270">
    <property type="entry name" value="ClpA/B"/>
</dbReference>
<dbReference type="GO" id="GO:0005524">
    <property type="term" value="F:ATP binding"/>
    <property type="evidence" value="ECO:0007669"/>
    <property type="project" value="UniProtKB-KW"/>
</dbReference>
<proteinExistence type="predicted"/>
<dbReference type="OrthoDB" id="47330at2759"/>
<name>A0A136IRI7_9PEZI</name>
<dbReference type="InterPro" id="IPR027417">
    <property type="entry name" value="P-loop_NTPase"/>
</dbReference>
<organism evidence="4 5">
    <name type="scientific">Microdochium bolleyi</name>
    <dbReference type="NCBI Taxonomy" id="196109"/>
    <lineage>
        <taxon>Eukaryota</taxon>
        <taxon>Fungi</taxon>
        <taxon>Dikarya</taxon>
        <taxon>Ascomycota</taxon>
        <taxon>Pezizomycotina</taxon>
        <taxon>Sordariomycetes</taxon>
        <taxon>Xylariomycetidae</taxon>
        <taxon>Xylariales</taxon>
        <taxon>Microdochiaceae</taxon>
        <taxon>Microdochium</taxon>
    </lineage>
</organism>
<dbReference type="InterPro" id="IPR050130">
    <property type="entry name" value="ClpA_ClpB"/>
</dbReference>
<evidence type="ECO:0000313" key="4">
    <source>
        <dbReference type="EMBL" id="KXJ87555.1"/>
    </source>
</evidence>
<evidence type="ECO:0000256" key="2">
    <source>
        <dbReference type="ARBA" id="ARBA00022840"/>
    </source>
</evidence>
<dbReference type="GO" id="GO:0005737">
    <property type="term" value="C:cytoplasm"/>
    <property type="evidence" value="ECO:0007669"/>
    <property type="project" value="TreeGrafter"/>
</dbReference>
<sequence length="481" mass="53279">LRKNINDLPTIFYAVATNNVAIVRLWHEFGADSSAVHGASKTPLLAFAIAHRSKSGKDTTAMLATLLSLGASPKVIPAALYTPYDRDLDPSDDLEPVSLNEPLARWCSVPAQKQLIRSLNLVQRYDLYRATKFDPPSERLRQVAGLRSALPILGMQYFLIGQTIATKLLLEHLSTYLTRGTSEPLVLVFAGPSGHGKTELARQLGAMMSLPLEVVDCTKHNTVEQLHGAPFPYQGYEKGSALNNFVAANAGHRSIVFLDEFEKTNEQVRNSFLVTFEKGEYQDCRTWKLVDCSKTIWIIATNAGDQAISTFCSKSANAQIYCEAETPEKYRLGEKLADSLPAACMAYFSPYLMGRITGFVPFIPFTRGEQAVLTRKFLLELQRKARQRVVLSSEDSSTLFGDVRLRIERDAAVSSTLAKRAYQPTLGSRSLAGEVKKVENRLVGKYLNQGGRIVEGGPLVDYSVEESDGNWFVIQVDQTEK</sequence>
<dbReference type="Gene3D" id="3.40.50.300">
    <property type="entry name" value="P-loop containing nucleotide triphosphate hydrolases"/>
    <property type="match status" value="1"/>
</dbReference>
<feature type="domain" description="ATPase AAA-type core" evidence="3">
    <location>
        <begin position="187"/>
        <end position="356"/>
    </location>
</feature>
<keyword evidence="4" id="KW-0378">Hydrolase</keyword>
<dbReference type="GO" id="GO:0034605">
    <property type="term" value="P:cellular response to heat"/>
    <property type="evidence" value="ECO:0007669"/>
    <property type="project" value="TreeGrafter"/>
</dbReference>
<evidence type="ECO:0000313" key="5">
    <source>
        <dbReference type="Proteomes" id="UP000070501"/>
    </source>
</evidence>
<evidence type="ECO:0000256" key="1">
    <source>
        <dbReference type="ARBA" id="ARBA00022741"/>
    </source>
</evidence>
<gene>
    <name evidence="4" type="ORF">Micbo1qcDRAFT_124441</name>
</gene>
<dbReference type="EMBL" id="KQ964262">
    <property type="protein sequence ID" value="KXJ87555.1"/>
    <property type="molecule type" value="Genomic_DNA"/>
</dbReference>
<reference evidence="5" key="1">
    <citation type="submission" date="2016-02" db="EMBL/GenBank/DDBJ databases">
        <title>Draft genome sequence of Microdochium bolleyi, a fungal endophyte of beachgrass.</title>
        <authorList>
            <consortium name="DOE Joint Genome Institute"/>
            <person name="David A.S."/>
            <person name="May G."/>
            <person name="Haridas S."/>
            <person name="Lim J."/>
            <person name="Wang M."/>
            <person name="Labutti K."/>
            <person name="Lipzen A."/>
            <person name="Barry K."/>
            <person name="Grigoriev I.V."/>
        </authorList>
    </citation>
    <scope>NUCLEOTIDE SEQUENCE [LARGE SCALE GENOMIC DNA]</scope>
    <source>
        <strain evidence="5">J235TASD1</strain>
    </source>
</reference>
<keyword evidence="5" id="KW-1185">Reference proteome</keyword>
<dbReference type="PRINTS" id="PR00300">
    <property type="entry name" value="CLPPROTEASEA"/>
</dbReference>
<dbReference type="GO" id="GO:0016887">
    <property type="term" value="F:ATP hydrolysis activity"/>
    <property type="evidence" value="ECO:0007669"/>
    <property type="project" value="InterPro"/>
</dbReference>
<dbReference type="SUPFAM" id="SSF52540">
    <property type="entry name" value="P-loop containing nucleoside triphosphate hydrolases"/>
    <property type="match status" value="1"/>
</dbReference>
<keyword evidence="1" id="KW-0547">Nucleotide-binding</keyword>
<dbReference type="PANTHER" id="PTHR11638:SF18">
    <property type="entry name" value="HEAT SHOCK PROTEIN 104"/>
    <property type="match status" value="1"/>
</dbReference>